<dbReference type="Pfam" id="PF02823">
    <property type="entry name" value="ATP-synt_DE_N"/>
    <property type="match status" value="1"/>
</dbReference>
<keyword evidence="6" id="KW-0139">CF(1)</keyword>
<dbReference type="HAMAP" id="MF_00530">
    <property type="entry name" value="ATP_synth_epsil_bac"/>
    <property type="match status" value="1"/>
</dbReference>
<dbReference type="NCBIfam" id="NF009977">
    <property type="entry name" value="PRK13442.1"/>
    <property type="match status" value="1"/>
</dbReference>
<dbReference type="SUPFAM" id="SSF51344">
    <property type="entry name" value="Epsilon subunit of F1F0-ATP synthase N-terminal domain"/>
    <property type="match status" value="1"/>
</dbReference>
<evidence type="ECO:0000256" key="2">
    <source>
        <dbReference type="ARBA" id="ARBA00005712"/>
    </source>
</evidence>
<proteinExistence type="inferred from homology"/>
<evidence type="ECO:0000256" key="4">
    <source>
        <dbReference type="ARBA" id="ARBA00023065"/>
    </source>
</evidence>
<evidence type="ECO:0000256" key="6">
    <source>
        <dbReference type="ARBA" id="ARBA00023196"/>
    </source>
</evidence>
<keyword evidence="7" id="KW-0066">ATP synthesis</keyword>
<dbReference type="GO" id="GO:0045259">
    <property type="term" value="C:proton-transporting ATP synthase complex"/>
    <property type="evidence" value="ECO:0007669"/>
    <property type="project" value="UniProtKB-KW"/>
</dbReference>
<accession>A0A094PWJ0</accession>
<reference evidence="9" key="2">
    <citation type="submission" date="2020-05" db="EMBL/GenBank/DDBJ databases">
        <authorList>
            <person name="Chiriac C."/>
            <person name="Salcher M."/>
            <person name="Ghai R."/>
            <person name="Kavagutti S V."/>
        </authorList>
    </citation>
    <scope>NUCLEOTIDE SEQUENCE</scope>
</reference>
<reference evidence="10" key="1">
    <citation type="submission" date="2014-05" db="EMBL/GenBank/DDBJ databases">
        <title>Key roles for freshwater Actinobacteria revealed by deep metagenomic sequencing.</title>
        <authorList>
            <person name="Ghai R."/>
            <person name="Mizuno C.M."/>
            <person name="Picazo A."/>
            <person name="Camacho A."/>
            <person name="Rodriguez-Valera F."/>
        </authorList>
    </citation>
    <scope>NUCLEOTIDE SEQUENCE</scope>
</reference>
<evidence type="ECO:0000256" key="1">
    <source>
        <dbReference type="ARBA" id="ARBA00004170"/>
    </source>
</evidence>
<evidence type="ECO:0000313" key="10">
    <source>
        <dbReference type="EMBL" id="KGA14074.1"/>
    </source>
</evidence>
<dbReference type="AlphaFoldDB" id="A0A094PWJ0"/>
<dbReference type="PANTHER" id="PTHR13822">
    <property type="entry name" value="ATP SYNTHASE DELTA/EPSILON CHAIN"/>
    <property type="match status" value="1"/>
</dbReference>
<dbReference type="Gene3D" id="2.60.15.10">
    <property type="entry name" value="F0F1 ATP synthase delta/epsilon subunit, N-terminal"/>
    <property type="match status" value="1"/>
</dbReference>
<evidence type="ECO:0000256" key="5">
    <source>
        <dbReference type="ARBA" id="ARBA00023136"/>
    </source>
</evidence>
<gene>
    <name evidence="10" type="ORF">GM50_20725</name>
    <name evidence="9" type="ORF">UFOPK1981_00482</name>
</gene>
<comment type="similarity">
    <text evidence="2">Belongs to the ATPase epsilon chain family.</text>
</comment>
<name>A0A094PWJ0_9ZZZZ</name>
<feature type="domain" description="ATP synthase F1 complex delta/epsilon subunit N-terminal" evidence="8">
    <location>
        <begin position="3"/>
        <end position="81"/>
    </location>
</feature>
<dbReference type="EMBL" id="CAEZVI010000035">
    <property type="protein sequence ID" value="CAB4626749.1"/>
    <property type="molecule type" value="Genomic_DNA"/>
</dbReference>
<evidence type="ECO:0000256" key="7">
    <source>
        <dbReference type="ARBA" id="ARBA00023310"/>
    </source>
</evidence>
<dbReference type="InterPro" id="IPR001469">
    <property type="entry name" value="ATP_synth_F1_dsu/esu"/>
</dbReference>
<organism evidence="10">
    <name type="scientific">freshwater metagenome</name>
    <dbReference type="NCBI Taxonomy" id="449393"/>
    <lineage>
        <taxon>unclassified sequences</taxon>
        <taxon>metagenomes</taxon>
        <taxon>ecological metagenomes</taxon>
    </lineage>
</organism>
<evidence type="ECO:0000259" key="8">
    <source>
        <dbReference type="Pfam" id="PF02823"/>
    </source>
</evidence>
<dbReference type="InterPro" id="IPR036771">
    <property type="entry name" value="ATPsynth_dsu/esu_N"/>
</dbReference>
<comment type="subcellular location">
    <subcellularLocation>
        <location evidence="1">Membrane</location>
        <topology evidence="1">Peripheral membrane protein</topology>
    </subcellularLocation>
</comment>
<dbReference type="CDD" id="cd12152">
    <property type="entry name" value="F1-ATPase_delta"/>
    <property type="match status" value="1"/>
</dbReference>
<dbReference type="NCBIfam" id="TIGR01216">
    <property type="entry name" value="ATP_synt_epsi"/>
    <property type="match status" value="1"/>
</dbReference>
<dbReference type="PANTHER" id="PTHR13822:SF10">
    <property type="entry name" value="ATP SYNTHASE EPSILON CHAIN, CHLOROPLASTIC"/>
    <property type="match status" value="1"/>
</dbReference>
<keyword evidence="4" id="KW-0406">Ion transport</keyword>
<sequence length="86" mass="9165">MPLNVELVSPQERVWSGQAKFISARTIEGDLGVLPDHAPLFGVLVDGVVRIDGVDGTSTEFSVHGGFISVSNNRVSILTESTDAKK</sequence>
<evidence type="ECO:0000256" key="3">
    <source>
        <dbReference type="ARBA" id="ARBA00022448"/>
    </source>
</evidence>
<dbReference type="EMBL" id="JNSK01000142">
    <property type="protein sequence ID" value="KGA14074.1"/>
    <property type="molecule type" value="Genomic_DNA"/>
</dbReference>
<dbReference type="InterPro" id="IPR020546">
    <property type="entry name" value="ATP_synth_F1_dsu/esu_N"/>
</dbReference>
<protein>
    <submittedName>
        <fullName evidence="9">Unannotated protein</fullName>
    </submittedName>
</protein>
<keyword evidence="5" id="KW-0472">Membrane</keyword>
<keyword evidence="3" id="KW-0813">Transport</keyword>
<dbReference type="GO" id="GO:0046933">
    <property type="term" value="F:proton-transporting ATP synthase activity, rotational mechanism"/>
    <property type="evidence" value="ECO:0007669"/>
    <property type="project" value="InterPro"/>
</dbReference>
<evidence type="ECO:0000313" key="9">
    <source>
        <dbReference type="EMBL" id="CAB4626749.1"/>
    </source>
</evidence>